<protein>
    <submittedName>
        <fullName evidence="3">Uncharacterized protein</fullName>
    </submittedName>
</protein>
<proteinExistence type="predicted"/>
<feature type="compositionally biased region" description="Polar residues" evidence="1">
    <location>
        <begin position="12"/>
        <end position="21"/>
    </location>
</feature>
<accession>A0A161UR93</accession>
<gene>
    <name evidence="3" type="ORF">A2T98_18820</name>
</gene>
<dbReference type="RefSeq" id="WP_063874086.1">
    <property type="nucleotide sequence ID" value="NZ_CAWMRI010000258.1"/>
</dbReference>
<keyword evidence="2" id="KW-1133">Transmembrane helix</keyword>
<evidence type="ECO:0000256" key="2">
    <source>
        <dbReference type="SAM" id="Phobius"/>
    </source>
</evidence>
<keyword evidence="2" id="KW-0812">Transmembrane</keyword>
<evidence type="ECO:0000256" key="1">
    <source>
        <dbReference type="SAM" id="MobiDB-lite"/>
    </source>
</evidence>
<sequence length="779" mass="87577">MANRSRKPTPPSSQGNQSHGNGNKRVCAKARRKSQYRSWLWSTLAIALLLSSAGLIMAFTWFSILFIFNPAQLSWMNEFLQEWGQIPLNKSENPQSLQQIQDGLSTQQTAGESIPLDDEEGSFLLPIFQQRANCQSDCQEIVELRVYQRAEDVEYQSQPEKFYYLATQLSITAPDESLINAALLYRDDNISLPLTKIQSLGSDVVSPGVWLALWGQRQQETNAIAYGYIIYYNPQRQNLLQLLSWKNPNGQLPKWEQVTGGGAKELVIDQTVDLEPQLTVYQVQETNFYLNPIQLAEISLKSPAFEDSGYQDALLIARNGLWTPAFEWLQFIQKQHQGDFPAAAQAQVDVIRLHSQLTKAQADISWASPSEQVLAELIDGRWAKALQVFEASLQNAEEIASLLKADTGRLWNRTVAALRVNPTRQDVQVWATLILAAQRGEERANSWLKSQPEITPSHLSYVQGLLPQLQGKVVKPEIVLNHPSQIIGAVQPITEINSSEWLQPDSNADLTLTDNQVWYRVEVSAFHDGKSWLSSPFRNLQPPNTSSAEFFWTTLGINLNSEIQIIVWNSQGEQQITSATIKAVLWQNGVLQLLAASPKIPDDDNHPLQPKPLAVTQSALEWVQPSPITLSTLYQQNPGAVEAMLPILWRSLQETGQLPVGDVPSFWQIQAQLGNWPLQMIDLTNDTQPEMVLTISADAIASLQDIILDTQKSQPKQFRPRTLILSDSGKVIYTDFKNYSQQSLTAIAKLSDSQSLALLVENADNYSIKRWSDQNQRFE</sequence>
<feature type="transmembrane region" description="Helical" evidence="2">
    <location>
        <begin position="39"/>
        <end position="68"/>
    </location>
</feature>
<evidence type="ECO:0000313" key="3">
    <source>
        <dbReference type="EMBL" id="KZL48293.1"/>
    </source>
</evidence>
<dbReference type="EMBL" id="LWAJ01000258">
    <property type="protein sequence ID" value="KZL48293.1"/>
    <property type="molecule type" value="Genomic_DNA"/>
</dbReference>
<comment type="caution">
    <text evidence="3">The sequence shown here is derived from an EMBL/GenBank/DDBJ whole genome shotgun (WGS) entry which is preliminary data.</text>
</comment>
<evidence type="ECO:0000313" key="4">
    <source>
        <dbReference type="Proteomes" id="UP000076555"/>
    </source>
</evidence>
<dbReference type="AlphaFoldDB" id="A0A161UR93"/>
<name>A0A161UR93_NODSP</name>
<feature type="region of interest" description="Disordered" evidence="1">
    <location>
        <begin position="1"/>
        <end position="27"/>
    </location>
</feature>
<dbReference type="Proteomes" id="UP000076555">
    <property type="component" value="Unassembled WGS sequence"/>
</dbReference>
<keyword evidence="2" id="KW-0472">Membrane</keyword>
<organism evidence="3 4">
    <name type="scientific">Nodularia spumigena CENA596</name>
    <dbReference type="NCBI Taxonomy" id="1819295"/>
    <lineage>
        <taxon>Bacteria</taxon>
        <taxon>Bacillati</taxon>
        <taxon>Cyanobacteriota</taxon>
        <taxon>Cyanophyceae</taxon>
        <taxon>Nostocales</taxon>
        <taxon>Nodulariaceae</taxon>
        <taxon>Nodularia</taxon>
    </lineage>
</organism>
<reference evidence="3 4" key="1">
    <citation type="submission" date="2016-04" db="EMBL/GenBank/DDBJ databases">
        <title>Draft Genome Assembly of the Bloom-forming Cyanobacterium Nodularia spumigena Strain CENA596 in Shrimp Production Ponds.</title>
        <authorList>
            <person name="Popin R.V."/>
            <person name="Rigonato J."/>
            <person name="Abreu V.A."/>
            <person name="Andreote A.P."/>
            <person name="Silveira S.B."/>
            <person name="Odebrecht C."/>
            <person name="Fiore M.F."/>
        </authorList>
    </citation>
    <scope>NUCLEOTIDE SEQUENCE [LARGE SCALE GENOMIC DNA]</scope>
    <source>
        <strain evidence="3 4">CENA596</strain>
    </source>
</reference>
<dbReference type="OrthoDB" id="473580at2"/>